<keyword evidence="5" id="KW-0813">Transport</keyword>
<reference evidence="6 7" key="1">
    <citation type="journal article" date="2019" name="Int. J. Syst. Evol. Microbiol.">
        <title>The Global Catalogue of Microorganisms (GCM) 10K type strain sequencing project: providing services to taxonomists for standard genome sequencing and annotation.</title>
        <authorList>
            <consortium name="The Broad Institute Genomics Platform"/>
            <consortium name="The Broad Institute Genome Sequencing Center for Infectious Disease"/>
            <person name="Wu L."/>
            <person name="Ma J."/>
        </authorList>
    </citation>
    <scope>NUCLEOTIDE SEQUENCE [LARGE SCALE GENOMIC DNA]</scope>
    <source>
        <strain evidence="6 7">JCM 1405</strain>
    </source>
</reference>
<keyword evidence="5" id="KW-0653">Protein transport</keyword>
<evidence type="ECO:0000313" key="6">
    <source>
        <dbReference type="EMBL" id="GAA0725644.1"/>
    </source>
</evidence>
<accession>A0ABN1J155</accession>
<keyword evidence="3 5" id="KW-1133">Transmembrane helix</keyword>
<keyword evidence="7" id="KW-1185">Reference proteome</keyword>
<evidence type="ECO:0000256" key="5">
    <source>
        <dbReference type="HAMAP-Rule" id="MF_00902"/>
    </source>
</evidence>
<feature type="transmembrane region" description="Helical" evidence="5">
    <location>
        <begin position="189"/>
        <end position="207"/>
    </location>
</feature>
<comment type="subunit">
    <text evidence="5">Forms a complex with TatA.</text>
</comment>
<sequence>MAENKLTLIEHLSELRKRLFIIILSLIITSSGSYYYVEKLVKELVKYTNYLDFVYLTPSELFLTYIKISLVMGIVISSPILLRQIWLFLKPGLTKRERRYITLSLLGGVLFFAAGVIFAYLLVIPVTIKFFTGFTLEGITPTISFRSYVDFICSLLLAFGLVFEMPILSVLLTKFGLINSIMLRKNRKMVILVIFVVAAIITPPDVISQLLLAMPMMILFEISIWLSKIVGRKKEI</sequence>
<feature type="transmembrane region" description="Helical" evidence="5">
    <location>
        <begin position="62"/>
        <end position="82"/>
    </location>
</feature>
<dbReference type="InterPro" id="IPR002033">
    <property type="entry name" value="TatC"/>
</dbReference>
<comment type="function">
    <text evidence="5">Part of the twin-arginine translocation (Tat) system that transports large folded proteins containing a characteristic twin-arginine motif in their signal peptide across membranes.</text>
</comment>
<evidence type="ECO:0000256" key="2">
    <source>
        <dbReference type="ARBA" id="ARBA00022692"/>
    </source>
</evidence>
<protein>
    <recommendedName>
        <fullName evidence="5">Sec-independent protein translocase protein TatC</fullName>
    </recommendedName>
</protein>
<gene>
    <name evidence="5 6" type="primary">tatC</name>
    <name evidence="6" type="ORF">GCM10008905_21310</name>
</gene>
<dbReference type="RefSeq" id="WP_343769462.1">
    <property type="nucleotide sequence ID" value="NZ_BAAACF010000001.1"/>
</dbReference>
<name>A0ABN1J155_9CLOT</name>
<feature type="transmembrane region" description="Helical" evidence="5">
    <location>
        <begin position="20"/>
        <end position="37"/>
    </location>
</feature>
<dbReference type="Pfam" id="PF00902">
    <property type="entry name" value="TatC"/>
    <property type="match status" value="1"/>
</dbReference>
<dbReference type="Proteomes" id="UP001500339">
    <property type="component" value="Unassembled WGS sequence"/>
</dbReference>
<feature type="transmembrane region" description="Helical" evidence="5">
    <location>
        <begin position="148"/>
        <end position="177"/>
    </location>
</feature>
<keyword evidence="5" id="KW-1003">Cell membrane</keyword>
<dbReference type="EMBL" id="BAAACF010000001">
    <property type="protein sequence ID" value="GAA0725644.1"/>
    <property type="molecule type" value="Genomic_DNA"/>
</dbReference>
<proteinExistence type="inferred from homology"/>
<dbReference type="PANTHER" id="PTHR30371:SF0">
    <property type="entry name" value="SEC-INDEPENDENT PROTEIN TRANSLOCASE PROTEIN TATC, CHLOROPLASTIC-RELATED"/>
    <property type="match status" value="1"/>
</dbReference>
<comment type="similarity">
    <text evidence="5">Belongs to the TatC family.</text>
</comment>
<evidence type="ECO:0000256" key="1">
    <source>
        <dbReference type="ARBA" id="ARBA00004141"/>
    </source>
</evidence>
<evidence type="ECO:0000256" key="4">
    <source>
        <dbReference type="ARBA" id="ARBA00023136"/>
    </source>
</evidence>
<dbReference type="PANTHER" id="PTHR30371">
    <property type="entry name" value="SEC-INDEPENDENT PROTEIN TRANSLOCASE PROTEIN TATC"/>
    <property type="match status" value="1"/>
</dbReference>
<dbReference type="NCBIfam" id="TIGR00945">
    <property type="entry name" value="tatC"/>
    <property type="match status" value="1"/>
</dbReference>
<comment type="caution">
    <text evidence="6">The sequence shown here is derived from an EMBL/GenBank/DDBJ whole genome shotgun (WGS) entry which is preliminary data.</text>
</comment>
<evidence type="ECO:0000313" key="7">
    <source>
        <dbReference type="Proteomes" id="UP001500339"/>
    </source>
</evidence>
<organism evidence="6 7">
    <name type="scientific">Clostridium malenominatum</name>
    <dbReference type="NCBI Taxonomy" id="1539"/>
    <lineage>
        <taxon>Bacteria</taxon>
        <taxon>Bacillati</taxon>
        <taxon>Bacillota</taxon>
        <taxon>Clostridia</taxon>
        <taxon>Eubacteriales</taxon>
        <taxon>Clostridiaceae</taxon>
        <taxon>Clostridium</taxon>
    </lineage>
</organism>
<evidence type="ECO:0000256" key="3">
    <source>
        <dbReference type="ARBA" id="ARBA00022989"/>
    </source>
</evidence>
<dbReference type="HAMAP" id="MF_00902">
    <property type="entry name" value="TatC"/>
    <property type="match status" value="1"/>
</dbReference>
<comment type="subcellular location">
    <subcellularLocation>
        <location evidence="5">Cell membrane</location>
        <topology evidence="5">Multi-pass membrane protein</topology>
    </subcellularLocation>
    <subcellularLocation>
        <location evidence="1">Membrane</location>
        <topology evidence="1">Multi-pass membrane protein</topology>
    </subcellularLocation>
</comment>
<feature type="transmembrane region" description="Helical" evidence="5">
    <location>
        <begin position="103"/>
        <end position="128"/>
    </location>
</feature>
<dbReference type="PRINTS" id="PR01840">
    <property type="entry name" value="TATCFAMILY"/>
</dbReference>
<keyword evidence="4 5" id="KW-0472">Membrane</keyword>
<keyword evidence="5" id="KW-0811">Translocation</keyword>
<comment type="caution">
    <text evidence="5">Lacks conserved residue(s) required for the propagation of feature annotation.</text>
</comment>
<keyword evidence="2 5" id="KW-0812">Transmembrane</keyword>